<evidence type="ECO:0000313" key="2">
    <source>
        <dbReference type="EMBL" id="RCK24255.1"/>
    </source>
</evidence>
<dbReference type="AlphaFoldDB" id="A0A367VGE1"/>
<dbReference type="Proteomes" id="UP000253061">
    <property type="component" value="Unassembled WGS sequence"/>
</dbReference>
<accession>A0A367VGE1</accession>
<proteinExistence type="predicted"/>
<reference evidence="2 3" key="1">
    <citation type="submission" date="2014-07" db="EMBL/GenBank/DDBJ databases">
        <title>Draft genome sequence of Thalassospira profundimaris R8-17.</title>
        <authorList>
            <person name="Lai Q."/>
            <person name="Shao Z."/>
        </authorList>
    </citation>
    <scope>NUCLEOTIDE SEQUENCE [LARGE SCALE GENOMIC DNA]</scope>
    <source>
        <strain evidence="2 3">R8-17</strain>
    </source>
</reference>
<dbReference type="InterPro" id="IPR019401">
    <property type="entry name" value="Znf_CHCC"/>
</dbReference>
<organism evidence="2 3">
    <name type="scientific">Thalassospira profundimaris</name>
    <dbReference type="NCBI Taxonomy" id="502049"/>
    <lineage>
        <taxon>Bacteria</taxon>
        <taxon>Pseudomonadati</taxon>
        <taxon>Pseudomonadota</taxon>
        <taxon>Alphaproteobacteria</taxon>
        <taxon>Rhodospirillales</taxon>
        <taxon>Thalassospiraceae</taxon>
        <taxon>Thalassospira</taxon>
    </lineage>
</organism>
<dbReference type="Pfam" id="PF10276">
    <property type="entry name" value="zf-CHCC"/>
    <property type="match status" value="1"/>
</dbReference>
<name>A0A367VGE1_9PROT</name>
<feature type="domain" description="Zinc finger CHCC-type" evidence="1">
    <location>
        <begin position="37"/>
        <end position="71"/>
    </location>
</feature>
<dbReference type="Gene3D" id="2.60.260.40">
    <property type="entry name" value="q5lls5 like domains"/>
    <property type="match status" value="1"/>
</dbReference>
<comment type="caution">
    <text evidence="2">The sequence shown here is derived from an EMBL/GenBank/DDBJ whole genome shotgun (WGS) entry which is preliminary data.</text>
</comment>
<protein>
    <recommendedName>
        <fullName evidence="1">Zinc finger CHCC-type domain-containing protein</fullName>
    </recommendedName>
</protein>
<dbReference type="EMBL" id="JPWB01000002">
    <property type="protein sequence ID" value="RCK24255.1"/>
    <property type="molecule type" value="Genomic_DNA"/>
</dbReference>
<evidence type="ECO:0000313" key="3">
    <source>
        <dbReference type="Proteomes" id="UP000253061"/>
    </source>
</evidence>
<gene>
    <name evidence="2" type="ORF">TH6_06005</name>
</gene>
<evidence type="ECO:0000259" key="1">
    <source>
        <dbReference type="Pfam" id="PF10276"/>
    </source>
</evidence>
<sequence>MLSTVRGQSRWSYKPENGKLGTGYMKITEEIKVGTLNVACDGGKGHLGHPTVYLNLEDKGEVVCPYCSKKYIFDKSLAEHAAH</sequence>